<comment type="caution">
    <text evidence="1">The sequence shown here is derived from an EMBL/GenBank/DDBJ whole genome shotgun (WGS) entry which is preliminary data.</text>
</comment>
<proteinExistence type="predicted"/>
<protein>
    <submittedName>
        <fullName evidence="1">Uncharacterized protein</fullName>
    </submittedName>
</protein>
<reference evidence="1 2" key="1">
    <citation type="submission" date="2019-07" db="EMBL/GenBank/DDBJ databases">
        <title>Genomic Encyclopedia of Archaeal and Bacterial Type Strains, Phase II (KMG-II): from individual species to whole genera.</title>
        <authorList>
            <person name="Goeker M."/>
        </authorList>
    </citation>
    <scope>NUCLEOTIDE SEQUENCE [LARGE SCALE GENOMIC DNA]</scope>
    <source>
        <strain evidence="1 2">DSM 18850</strain>
    </source>
</reference>
<sequence>MVSRKSFFNIPRRGGRSSLLNASCMSYHMLFPEKMRWINNVFSGISPSETKKYLFRLVKHPIALR</sequence>
<dbReference type="AlphaFoldDB" id="A0A5S5D9E6"/>
<name>A0A5S5D9E6_9SPHI</name>
<evidence type="ECO:0000313" key="2">
    <source>
        <dbReference type="Proteomes" id="UP000325105"/>
    </source>
</evidence>
<keyword evidence="2" id="KW-1185">Reference proteome</keyword>
<dbReference type="Proteomes" id="UP000325105">
    <property type="component" value="Unassembled WGS sequence"/>
</dbReference>
<gene>
    <name evidence="1" type="ORF">BC792_11770</name>
</gene>
<dbReference type="EMBL" id="VNHX01000017">
    <property type="protein sequence ID" value="TYP92295.1"/>
    <property type="molecule type" value="Genomic_DNA"/>
</dbReference>
<evidence type="ECO:0000313" key="1">
    <source>
        <dbReference type="EMBL" id="TYP92295.1"/>
    </source>
</evidence>
<accession>A0A5S5D9E6</accession>
<organism evidence="1 2">
    <name type="scientific">Sphingobacterium allocomposti</name>
    <dbReference type="NCBI Taxonomy" id="415956"/>
    <lineage>
        <taxon>Bacteria</taxon>
        <taxon>Pseudomonadati</taxon>
        <taxon>Bacteroidota</taxon>
        <taxon>Sphingobacteriia</taxon>
        <taxon>Sphingobacteriales</taxon>
        <taxon>Sphingobacteriaceae</taxon>
        <taxon>Sphingobacterium</taxon>
    </lineage>
</organism>